<evidence type="ECO:0000313" key="8">
    <source>
        <dbReference type="Proteomes" id="UP000308133"/>
    </source>
</evidence>
<evidence type="ECO:0000256" key="1">
    <source>
        <dbReference type="ARBA" id="ARBA00004141"/>
    </source>
</evidence>
<feature type="transmembrane region" description="Helical" evidence="6">
    <location>
        <begin position="39"/>
        <end position="57"/>
    </location>
</feature>
<dbReference type="PANTHER" id="PTHR45649:SF6">
    <property type="entry name" value="GABA-SPECIFIC PERMEASE"/>
    <property type="match status" value="1"/>
</dbReference>
<evidence type="ECO:0000256" key="6">
    <source>
        <dbReference type="SAM" id="Phobius"/>
    </source>
</evidence>
<dbReference type="Proteomes" id="UP000308133">
    <property type="component" value="Unassembled WGS sequence"/>
</dbReference>
<organism evidence="7 8">
    <name type="scientific">Elsinoe australis</name>
    <dbReference type="NCBI Taxonomy" id="40998"/>
    <lineage>
        <taxon>Eukaryota</taxon>
        <taxon>Fungi</taxon>
        <taxon>Dikarya</taxon>
        <taxon>Ascomycota</taxon>
        <taxon>Pezizomycotina</taxon>
        <taxon>Dothideomycetes</taxon>
        <taxon>Dothideomycetidae</taxon>
        <taxon>Myriangiales</taxon>
        <taxon>Elsinoaceae</taxon>
        <taxon>Elsinoe</taxon>
    </lineage>
</organism>
<accession>A0A4U7B879</accession>
<dbReference type="GO" id="GO:0022857">
    <property type="term" value="F:transmembrane transporter activity"/>
    <property type="evidence" value="ECO:0007669"/>
    <property type="project" value="InterPro"/>
</dbReference>
<dbReference type="InterPro" id="IPR004840">
    <property type="entry name" value="Amino_acid_permease_CS"/>
</dbReference>
<evidence type="ECO:0000256" key="4">
    <source>
        <dbReference type="ARBA" id="ARBA00022989"/>
    </source>
</evidence>
<keyword evidence="2" id="KW-0813">Transport</keyword>
<dbReference type="GO" id="GO:0016020">
    <property type="term" value="C:membrane"/>
    <property type="evidence" value="ECO:0007669"/>
    <property type="project" value="UniProtKB-SubCell"/>
</dbReference>
<proteinExistence type="predicted"/>
<keyword evidence="5 6" id="KW-0472">Membrane</keyword>
<dbReference type="InterPro" id="IPR002293">
    <property type="entry name" value="AA/rel_permease1"/>
</dbReference>
<evidence type="ECO:0000256" key="3">
    <source>
        <dbReference type="ARBA" id="ARBA00022692"/>
    </source>
</evidence>
<sequence length="135" mass="14797">MIHDQDQHSTKLAEVSGLTNEEDAMVLAAMGYKQELKRTFTKIDVFGIAFSTMGLLPSKASTMSYSIPAGPAVMIWEWFIAGGLIFIVGTSMAELGSSLPTSGGLHLWTHCFLAQEWKNPLCFLVRYSNTMGLFG</sequence>
<evidence type="ECO:0000313" key="7">
    <source>
        <dbReference type="EMBL" id="TKX25006.1"/>
    </source>
</evidence>
<dbReference type="AlphaFoldDB" id="A0A4U7B879"/>
<dbReference type="PROSITE" id="PS00218">
    <property type="entry name" value="AMINO_ACID_PERMEASE_1"/>
    <property type="match status" value="1"/>
</dbReference>
<comment type="subcellular location">
    <subcellularLocation>
        <location evidence="1">Membrane</location>
        <topology evidence="1">Multi-pass membrane protein</topology>
    </subcellularLocation>
</comment>
<gene>
    <name evidence="7" type="ORF">C1H76_2783</name>
</gene>
<feature type="transmembrane region" description="Helical" evidence="6">
    <location>
        <begin position="69"/>
        <end position="89"/>
    </location>
</feature>
<keyword evidence="3 6" id="KW-0812">Transmembrane</keyword>
<evidence type="ECO:0000256" key="2">
    <source>
        <dbReference type="ARBA" id="ARBA00022448"/>
    </source>
</evidence>
<dbReference type="Pfam" id="PF13520">
    <property type="entry name" value="AA_permease_2"/>
    <property type="match status" value="1"/>
</dbReference>
<dbReference type="GO" id="GO:0006865">
    <property type="term" value="P:amino acid transport"/>
    <property type="evidence" value="ECO:0007669"/>
    <property type="project" value="InterPro"/>
</dbReference>
<reference evidence="7 8" key="1">
    <citation type="submission" date="2018-02" db="EMBL/GenBank/DDBJ databases">
        <title>Draft genome sequences of Elsinoe sp., causing black scab on jojoba.</title>
        <authorList>
            <person name="Stodart B."/>
            <person name="Jeffress S."/>
            <person name="Ash G."/>
            <person name="Arun Chinnappa K."/>
        </authorList>
    </citation>
    <scope>NUCLEOTIDE SEQUENCE [LARGE SCALE GENOMIC DNA]</scope>
    <source>
        <strain evidence="7 8">Hillstone_2</strain>
    </source>
</reference>
<name>A0A4U7B879_9PEZI</name>
<comment type="caution">
    <text evidence="7">The sequence shown here is derived from an EMBL/GenBank/DDBJ whole genome shotgun (WGS) entry which is preliminary data.</text>
</comment>
<protein>
    <submittedName>
        <fullName evidence="7">Amino acid permease-like protein 1</fullName>
    </submittedName>
</protein>
<dbReference type="PANTHER" id="PTHR45649">
    <property type="entry name" value="AMINO-ACID PERMEASE BAT1"/>
    <property type="match status" value="1"/>
</dbReference>
<dbReference type="EMBL" id="PTQR01000035">
    <property type="protein sequence ID" value="TKX25006.1"/>
    <property type="molecule type" value="Genomic_DNA"/>
</dbReference>
<keyword evidence="4 6" id="KW-1133">Transmembrane helix</keyword>
<dbReference type="Gene3D" id="1.20.1740.10">
    <property type="entry name" value="Amino acid/polyamine transporter I"/>
    <property type="match status" value="1"/>
</dbReference>
<evidence type="ECO:0000256" key="5">
    <source>
        <dbReference type="ARBA" id="ARBA00023136"/>
    </source>
</evidence>